<evidence type="ECO:0000256" key="3">
    <source>
        <dbReference type="RuleBase" id="RU000363"/>
    </source>
</evidence>
<dbReference type="PANTHER" id="PTHR44196">
    <property type="entry name" value="DEHYDROGENASE/REDUCTASE SDR FAMILY MEMBER 7B"/>
    <property type="match status" value="1"/>
</dbReference>
<dbReference type="PANTHER" id="PTHR44196:SF1">
    <property type="entry name" value="DEHYDROGENASE_REDUCTASE SDR FAMILY MEMBER 7B"/>
    <property type="match status" value="1"/>
</dbReference>
<dbReference type="PRINTS" id="PR00081">
    <property type="entry name" value="GDHRDH"/>
</dbReference>
<protein>
    <recommendedName>
        <fullName evidence="7">Epimerase</fullName>
    </recommendedName>
</protein>
<accession>A0A1X0TFV8</accession>
<dbReference type="SUPFAM" id="SSF51735">
    <property type="entry name" value="NAD(P)-binding Rossmann-fold domains"/>
    <property type="match status" value="1"/>
</dbReference>
<comment type="similarity">
    <text evidence="1 3">Belongs to the short-chain dehydrogenases/reductases (SDR) family.</text>
</comment>
<gene>
    <name evidence="5" type="ORF">BHC47_04840</name>
</gene>
<sequence>MKSVALIKLLNFLLFYVHKPNIRRLTQRLKHKTIIITGASYGIGESLCYLLADIDCNLILVARTVDKLRELKQRLTMSKAKVDIYAADLRDQEQLDGFIKYIQNLPVDIFINNAGKSICRPVMQSLDRQHDFERTIKLNYLTPVQLCLALIPKLQQSKGHIINVSAVNVLFAPAVNWSAYQASKTAFDQWLRSAMPELQNRQIKVSTAYLPLVKTRMIEPTKAYQNLPALQPKQAATIISYLLQTQKRQYKPWWAMIVQLASVLFNGIWFKLNCYYIKRK</sequence>
<keyword evidence="4" id="KW-0472">Membrane</keyword>
<comment type="caution">
    <text evidence="5">The sequence shown here is derived from an EMBL/GenBank/DDBJ whole genome shotgun (WGS) entry which is preliminary data.</text>
</comment>
<organism evidence="5 6">
    <name type="scientific">Snodgrassella alvi</name>
    <dbReference type="NCBI Taxonomy" id="1196083"/>
    <lineage>
        <taxon>Bacteria</taxon>
        <taxon>Pseudomonadati</taxon>
        <taxon>Pseudomonadota</taxon>
        <taxon>Betaproteobacteria</taxon>
        <taxon>Neisseriales</taxon>
        <taxon>Neisseriaceae</taxon>
        <taxon>Snodgrassella</taxon>
    </lineage>
</organism>
<keyword evidence="2" id="KW-0560">Oxidoreductase</keyword>
<dbReference type="Pfam" id="PF00106">
    <property type="entry name" value="adh_short"/>
    <property type="match status" value="1"/>
</dbReference>
<reference evidence="5 6" key="1">
    <citation type="journal article" date="2017" name="MBio">
        <title>Type VI secretion-mediated competition in the bee gut microbiome.</title>
        <authorList>
            <person name="Steele M.I."/>
            <person name="Kwong W.K."/>
            <person name="Powell J.E."/>
            <person name="Whiteley M."/>
            <person name="Moran N.A."/>
        </authorList>
    </citation>
    <scope>NUCLEOTIDE SEQUENCE [LARGE SCALE GENOMIC DNA]</scope>
    <source>
        <strain evidence="5 6">PEB0171</strain>
    </source>
</reference>
<dbReference type="Gene3D" id="3.40.50.720">
    <property type="entry name" value="NAD(P)-binding Rossmann-like Domain"/>
    <property type="match status" value="1"/>
</dbReference>
<dbReference type="GO" id="GO:0016020">
    <property type="term" value="C:membrane"/>
    <property type="evidence" value="ECO:0007669"/>
    <property type="project" value="TreeGrafter"/>
</dbReference>
<proteinExistence type="inferred from homology"/>
<evidence type="ECO:0000256" key="4">
    <source>
        <dbReference type="SAM" id="Phobius"/>
    </source>
</evidence>
<dbReference type="InterPro" id="IPR002347">
    <property type="entry name" value="SDR_fam"/>
</dbReference>
<evidence type="ECO:0000256" key="2">
    <source>
        <dbReference type="ARBA" id="ARBA00023002"/>
    </source>
</evidence>
<dbReference type="PRINTS" id="PR00080">
    <property type="entry name" value="SDRFAMILY"/>
</dbReference>
<keyword evidence="4" id="KW-1133">Transmembrane helix</keyword>
<evidence type="ECO:0000256" key="1">
    <source>
        <dbReference type="ARBA" id="ARBA00006484"/>
    </source>
</evidence>
<keyword evidence="4" id="KW-0812">Transmembrane</keyword>
<dbReference type="Proteomes" id="UP000231094">
    <property type="component" value="Unassembled WGS sequence"/>
</dbReference>
<name>A0A1X0TFV8_9NEIS</name>
<evidence type="ECO:0000313" key="6">
    <source>
        <dbReference type="Proteomes" id="UP000231094"/>
    </source>
</evidence>
<evidence type="ECO:0008006" key="7">
    <source>
        <dbReference type="Google" id="ProtNLM"/>
    </source>
</evidence>
<dbReference type="GO" id="GO:0016491">
    <property type="term" value="F:oxidoreductase activity"/>
    <property type="evidence" value="ECO:0007669"/>
    <property type="project" value="UniProtKB-KW"/>
</dbReference>
<evidence type="ECO:0000313" key="5">
    <source>
        <dbReference type="EMBL" id="PIT62423.1"/>
    </source>
</evidence>
<dbReference type="InterPro" id="IPR036291">
    <property type="entry name" value="NAD(P)-bd_dom_sf"/>
</dbReference>
<dbReference type="EMBL" id="MEIV01000051">
    <property type="protein sequence ID" value="PIT62423.1"/>
    <property type="molecule type" value="Genomic_DNA"/>
</dbReference>
<dbReference type="AlphaFoldDB" id="A0A1X0TFV8"/>
<feature type="transmembrane region" description="Helical" evidence="4">
    <location>
        <begin position="253"/>
        <end position="272"/>
    </location>
</feature>